<dbReference type="EMBL" id="CAJNOC010006496">
    <property type="protein sequence ID" value="CAF1079265.1"/>
    <property type="molecule type" value="Genomic_DNA"/>
</dbReference>
<keyword evidence="2" id="KW-1185">Reference proteome</keyword>
<accession>A0A814MJ27</accession>
<proteinExistence type="predicted"/>
<organism evidence="1 2">
    <name type="scientific">Brachionus calyciflorus</name>
    <dbReference type="NCBI Taxonomy" id="104777"/>
    <lineage>
        <taxon>Eukaryota</taxon>
        <taxon>Metazoa</taxon>
        <taxon>Spiralia</taxon>
        <taxon>Gnathifera</taxon>
        <taxon>Rotifera</taxon>
        <taxon>Eurotatoria</taxon>
        <taxon>Monogononta</taxon>
        <taxon>Pseudotrocha</taxon>
        <taxon>Ploima</taxon>
        <taxon>Brachionidae</taxon>
        <taxon>Brachionus</taxon>
    </lineage>
</organism>
<sequence>MFLKLIQSSLSSIILNWEKNYYQEIDKFLSNLSNFENMFKFIDTSYKQHKMIESNQFYTKPVQYLFGQRMETEYLNGKFNLFHKNETFQYVSIKNTIANLLKNDRIKDEIKNFNFNIDFKPFLFSNSQFWKNKNTLRLLIYYDEIEIKNSLVDIAGGYKLGMFYFNILNLTRKHNSNLKNIFVIAATFSEDLKKYGFDDVFQLIIDEINELETNGIQIDNEFFYASIAQLCGDNLGVHQAFNLKMNFNGKNICHLCDASTSSIQTHLKEECFKKTTKSIYDARQLEIKNDSNKTKEYGMRGQSILNNSKFYHISNNFAFDVTHDIWEGVSQFEMALVLENLFYNEKLFSLDFLNQRIIHYDFTETVLSNKPSIIKCIKGKIKVKQTIAKMKCLF</sequence>
<gene>
    <name evidence="1" type="ORF">OXX778_LOCUS20114</name>
</gene>
<protein>
    <submittedName>
        <fullName evidence="1">Uncharacterized protein</fullName>
    </submittedName>
</protein>
<dbReference type="OrthoDB" id="10034966at2759"/>
<dbReference type="Proteomes" id="UP000663879">
    <property type="component" value="Unassembled WGS sequence"/>
</dbReference>
<dbReference type="AlphaFoldDB" id="A0A814MJ27"/>
<comment type="caution">
    <text evidence="1">The sequence shown here is derived from an EMBL/GenBank/DDBJ whole genome shotgun (WGS) entry which is preliminary data.</text>
</comment>
<reference evidence="1" key="1">
    <citation type="submission" date="2021-02" db="EMBL/GenBank/DDBJ databases">
        <authorList>
            <person name="Nowell W R."/>
        </authorList>
    </citation>
    <scope>NUCLEOTIDE SEQUENCE</scope>
    <source>
        <strain evidence="1">Ploen Becks lab</strain>
    </source>
</reference>
<evidence type="ECO:0000313" key="2">
    <source>
        <dbReference type="Proteomes" id="UP000663879"/>
    </source>
</evidence>
<name>A0A814MJ27_9BILA</name>
<evidence type="ECO:0000313" key="1">
    <source>
        <dbReference type="EMBL" id="CAF1079265.1"/>
    </source>
</evidence>